<evidence type="ECO:0000259" key="5">
    <source>
        <dbReference type="PROSITE" id="PS50977"/>
    </source>
</evidence>
<keyword evidence="1" id="KW-0805">Transcription regulation</keyword>
<keyword evidence="3" id="KW-0804">Transcription</keyword>
<dbReference type="PROSITE" id="PS50977">
    <property type="entry name" value="HTH_TETR_2"/>
    <property type="match status" value="1"/>
</dbReference>
<evidence type="ECO:0000256" key="2">
    <source>
        <dbReference type="ARBA" id="ARBA00023125"/>
    </source>
</evidence>
<dbReference type="SUPFAM" id="SSF48498">
    <property type="entry name" value="Tetracyclin repressor-like, C-terminal domain"/>
    <property type="match status" value="1"/>
</dbReference>
<comment type="caution">
    <text evidence="6">The sequence shown here is derived from an EMBL/GenBank/DDBJ whole genome shotgun (WGS) entry which is preliminary data.</text>
</comment>
<feature type="domain" description="HTH tetR-type" evidence="5">
    <location>
        <begin position="37"/>
        <end position="97"/>
    </location>
</feature>
<dbReference type="Proteomes" id="UP000640489">
    <property type="component" value="Unassembled WGS sequence"/>
</dbReference>
<dbReference type="SUPFAM" id="SSF46689">
    <property type="entry name" value="Homeodomain-like"/>
    <property type="match status" value="1"/>
</dbReference>
<dbReference type="GO" id="GO:0000976">
    <property type="term" value="F:transcription cis-regulatory region binding"/>
    <property type="evidence" value="ECO:0007669"/>
    <property type="project" value="TreeGrafter"/>
</dbReference>
<evidence type="ECO:0000256" key="3">
    <source>
        <dbReference type="ARBA" id="ARBA00023163"/>
    </source>
</evidence>
<dbReference type="InterPro" id="IPR001647">
    <property type="entry name" value="HTH_TetR"/>
</dbReference>
<organism evidence="6 7">
    <name type="scientific">Nocardioides islandensis</name>
    <dbReference type="NCBI Taxonomy" id="433663"/>
    <lineage>
        <taxon>Bacteria</taxon>
        <taxon>Bacillati</taxon>
        <taxon>Actinomycetota</taxon>
        <taxon>Actinomycetes</taxon>
        <taxon>Propionibacteriales</taxon>
        <taxon>Nocardioidaceae</taxon>
        <taxon>Nocardioides</taxon>
    </lineage>
</organism>
<sequence length="221" mass="24499">MARRSRSSATSADSSLTRQRLTFVNRRRYPAAVERTLDRRSQILEVAARLFAERGFHGVSVGDIGRAVGISGPALYKHFDSKDDVLAEMLVAISERLLTEGQERVAQAHSPDAALAALVDWHVEFALAQPSLIVVQDRDWQSLAVEARERVRSLQREYVDLWADQLRRRDPDLTTDRAQAMAHAAFGLINSTPHSSRLPQSAMRELLAGMALGSLGLKSLS</sequence>
<dbReference type="InterPro" id="IPR036271">
    <property type="entry name" value="Tet_transcr_reg_TetR-rel_C_sf"/>
</dbReference>
<reference evidence="6" key="1">
    <citation type="submission" date="2020-11" db="EMBL/GenBank/DDBJ databases">
        <title>Nocardioides sp. nov., isolated from Soil of Cynanchum wilfordii Hemsley rhizosphere.</title>
        <authorList>
            <person name="Lee J.-S."/>
            <person name="Suh M.K."/>
            <person name="Kim J.-S."/>
        </authorList>
    </citation>
    <scope>NUCLEOTIDE SEQUENCE</scope>
    <source>
        <strain evidence="6">KCTC 19275</strain>
    </source>
</reference>
<dbReference type="GO" id="GO:0045892">
    <property type="term" value="P:negative regulation of DNA-templated transcription"/>
    <property type="evidence" value="ECO:0007669"/>
    <property type="project" value="UniProtKB-ARBA"/>
</dbReference>
<keyword evidence="7" id="KW-1185">Reference proteome</keyword>
<proteinExistence type="predicted"/>
<dbReference type="PANTHER" id="PTHR30055:SF237">
    <property type="entry name" value="TRANSCRIPTIONAL REPRESSOR MCE3R"/>
    <property type="match status" value="1"/>
</dbReference>
<dbReference type="AlphaFoldDB" id="A0A930YCV8"/>
<dbReference type="InterPro" id="IPR023772">
    <property type="entry name" value="DNA-bd_HTH_TetR-type_CS"/>
</dbReference>
<accession>A0A930YCV8</accession>
<dbReference type="EMBL" id="JADKPN010000001">
    <property type="protein sequence ID" value="MBF4762087.1"/>
    <property type="molecule type" value="Genomic_DNA"/>
</dbReference>
<dbReference type="Pfam" id="PF00440">
    <property type="entry name" value="TetR_N"/>
    <property type="match status" value="1"/>
</dbReference>
<dbReference type="Gene3D" id="1.10.10.60">
    <property type="entry name" value="Homeodomain-like"/>
    <property type="match status" value="1"/>
</dbReference>
<dbReference type="InterPro" id="IPR009057">
    <property type="entry name" value="Homeodomain-like_sf"/>
</dbReference>
<dbReference type="InterPro" id="IPR041490">
    <property type="entry name" value="KstR2_TetR_C"/>
</dbReference>
<evidence type="ECO:0000256" key="1">
    <source>
        <dbReference type="ARBA" id="ARBA00023015"/>
    </source>
</evidence>
<evidence type="ECO:0000313" key="6">
    <source>
        <dbReference type="EMBL" id="MBF4762087.1"/>
    </source>
</evidence>
<dbReference type="GO" id="GO:0003700">
    <property type="term" value="F:DNA-binding transcription factor activity"/>
    <property type="evidence" value="ECO:0007669"/>
    <property type="project" value="TreeGrafter"/>
</dbReference>
<dbReference type="FunFam" id="1.10.10.60:FF:000141">
    <property type="entry name" value="TetR family transcriptional regulator"/>
    <property type="match status" value="1"/>
</dbReference>
<name>A0A930YCV8_9ACTN</name>
<evidence type="ECO:0000313" key="7">
    <source>
        <dbReference type="Proteomes" id="UP000640489"/>
    </source>
</evidence>
<dbReference type="Gene3D" id="1.10.357.10">
    <property type="entry name" value="Tetracycline Repressor, domain 2"/>
    <property type="match status" value="1"/>
</dbReference>
<evidence type="ECO:0000256" key="4">
    <source>
        <dbReference type="PROSITE-ProRule" id="PRU00335"/>
    </source>
</evidence>
<dbReference type="PANTHER" id="PTHR30055">
    <property type="entry name" value="HTH-TYPE TRANSCRIPTIONAL REGULATOR RUTR"/>
    <property type="match status" value="1"/>
</dbReference>
<protein>
    <submittedName>
        <fullName evidence="6">TetR/AcrR family transcriptional regulator</fullName>
    </submittedName>
</protein>
<dbReference type="Pfam" id="PF17932">
    <property type="entry name" value="TetR_C_24"/>
    <property type="match status" value="1"/>
</dbReference>
<dbReference type="PROSITE" id="PS01081">
    <property type="entry name" value="HTH_TETR_1"/>
    <property type="match status" value="1"/>
</dbReference>
<dbReference type="InterPro" id="IPR050109">
    <property type="entry name" value="HTH-type_TetR-like_transc_reg"/>
</dbReference>
<gene>
    <name evidence="6" type="ORF">ISU07_03025</name>
</gene>
<dbReference type="PRINTS" id="PR00455">
    <property type="entry name" value="HTHTETR"/>
</dbReference>
<feature type="DNA-binding region" description="H-T-H motif" evidence="4">
    <location>
        <begin position="60"/>
        <end position="79"/>
    </location>
</feature>
<keyword evidence="2 4" id="KW-0238">DNA-binding</keyword>